<dbReference type="Proteomes" id="UP001153678">
    <property type="component" value="Unassembled WGS sequence"/>
</dbReference>
<reference evidence="2" key="1">
    <citation type="submission" date="2022-08" db="EMBL/GenBank/DDBJ databases">
        <authorList>
            <person name="Kallberg Y."/>
            <person name="Tangrot J."/>
            <person name="Rosling A."/>
        </authorList>
    </citation>
    <scope>NUCLEOTIDE SEQUENCE</scope>
    <source>
        <strain evidence="2">Wild A</strain>
    </source>
</reference>
<sequence>MTRKNVSKQKNHPKFVSYIAPKAFKETTSPLPVPSIPINFDIEIVKEVVGLPQNKETEFEFFDVSKITTINKISPIILTSNNNNNNNMQVDNTTKGSKDQSKLLEPDKYFEDDTIEEDFTVAIANTVNY</sequence>
<organism evidence="2 3">
    <name type="scientific">Funneliformis geosporum</name>
    <dbReference type="NCBI Taxonomy" id="1117311"/>
    <lineage>
        <taxon>Eukaryota</taxon>
        <taxon>Fungi</taxon>
        <taxon>Fungi incertae sedis</taxon>
        <taxon>Mucoromycota</taxon>
        <taxon>Glomeromycotina</taxon>
        <taxon>Glomeromycetes</taxon>
        <taxon>Glomerales</taxon>
        <taxon>Glomeraceae</taxon>
        <taxon>Funneliformis</taxon>
    </lineage>
</organism>
<gene>
    <name evidence="2" type="ORF">FWILDA_LOCUS6532</name>
</gene>
<dbReference type="AlphaFoldDB" id="A0A9W4WZ41"/>
<name>A0A9W4WZ41_9GLOM</name>
<evidence type="ECO:0000313" key="3">
    <source>
        <dbReference type="Proteomes" id="UP001153678"/>
    </source>
</evidence>
<proteinExistence type="predicted"/>
<protein>
    <submittedName>
        <fullName evidence="2">677_t:CDS:1</fullName>
    </submittedName>
</protein>
<keyword evidence="3" id="KW-1185">Reference proteome</keyword>
<dbReference type="EMBL" id="CAMKVN010001195">
    <property type="protein sequence ID" value="CAI2174319.1"/>
    <property type="molecule type" value="Genomic_DNA"/>
</dbReference>
<comment type="caution">
    <text evidence="2">The sequence shown here is derived from an EMBL/GenBank/DDBJ whole genome shotgun (WGS) entry which is preliminary data.</text>
</comment>
<evidence type="ECO:0000313" key="2">
    <source>
        <dbReference type="EMBL" id="CAI2174319.1"/>
    </source>
</evidence>
<feature type="region of interest" description="Disordered" evidence="1">
    <location>
        <begin position="78"/>
        <end position="103"/>
    </location>
</feature>
<evidence type="ECO:0000256" key="1">
    <source>
        <dbReference type="SAM" id="MobiDB-lite"/>
    </source>
</evidence>
<accession>A0A9W4WZ41</accession>